<proteinExistence type="predicted"/>
<dbReference type="EMBL" id="BGZK01002116">
    <property type="protein sequence ID" value="GBP90837.1"/>
    <property type="molecule type" value="Genomic_DNA"/>
</dbReference>
<reference evidence="2 3" key="1">
    <citation type="journal article" date="2019" name="Commun. Biol.">
        <title>The bagworm genome reveals a unique fibroin gene that provides high tensile strength.</title>
        <authorList>
            <person name="Kono N."/>
            <person name="Nakamura H."/>
            <person name="Ohtoshi R."/>
            <person name="Tomita M."/>
            <person name="Numata K."/>
            <person name="Arakawa K."/>
        </authorList>
    </citation>
    <scope>NUCLEOTIDE SEQUENCE [LARGE SCALE GENOMIC DNA]</scope>
</reference>
<protein>
    <submittedName>
        <fullName evidence="2">Uncharacterized protein</fullName>
    </submittedName>
</protein>
<sequence>MAKVKSITAVPVGVGVLGYFSYGISGFDLHAQAGTDIRVDFKRSCKARDAHEPRDARAPNWRSAAAPPPTAAHAFN</sequence>
<evidence type="ECO:0000313" key="2">
    <source>
        <dbReference type="EMBL" id="GBP90837.1"/>
    </source>
</evidence>
<feature type="region of interest" description="Disordered" evidence="1">
    <location>
        <begin position="46"/>
        <end position="76"/>
    </location>
</feature>
<dbReference type="Proteomes" id="UP000299102">
    <property type="component" value="Unassembled WGS sequence"/>
</dbReference>
<gene>
    <name evidence="2" type="ORF">EVAR_55338_1</name>
</gene>
<comment type="caution">
    <text evidence="2">The sequence shown here is derived from an EMBL/GenBank/DDBJ whole genome shotgun (WGS) entry which is preliminary data.</text>
</comment>
<feature type="compositionally biased region" description="Basic and acidic residues" evidence="1">
    <location>
        <begin position="46"/>
        <end position="57"/>
    </location>
</feature>
<keyword evidence="3" id="KW-1185">Reference proteome</keyword>
<accession>A0A4C1ZW64</accession>
<evidence type="ECO:0000313" key="3">
    <source>
        <dbReference type="Proteomes" id="UP000299102"/>
    </source>
</evidence>
<name>A0A4C1ZW64_EUMVA</name>
<dbReference type="AlphaFoldDB" id="A0A4C1ZW64"/>
<organism evidence="2 3">
    <name type="scientific">Eumeta variegata</name>
    <name type="common">Bagworm moth</name>
    <name type="synonym">Eumeta japonica</name>
    <dbReference type="NCBI Taxonomy" id="151549"/>
    <lineage>
        <taxon>Eukaryota</taxon>
        <taxon>Metazoa</taxon>
        <taxon>Ecdysozoa</taxon>
        <taxon>Arthropoda</taxon>
        <taxon>Hexapoda</taxon>
        <taxon>Insecta</taxon>
        <taxon>Pterygota</taxon>
        <taxon>Neoptera</taxon>
        <taxon>Endopterygota</taxon>
        <taxon>Lepidoptera</taxon>
        <taxon>Glossata</taxon>
        <taxon>Ditrysia</taxon>
        <taxon>Tineoidea</taxon>
        <taxon>Psychidae</taxon>
        <taxon>Oiketicinae</taxon>
        <taxon>Eumeta</taxon>
    </lineage>
</organism>
<evidence type="ECO:0000256" key="1">
    <source>
        <dbReference type="SAM" id="MobiDB-lite"/>
    </source>
</evidence>